<evidence type="ECO:0000313" key="7">
    <source>
        <dbReference type="Proteomes" id="UP000652761"/>
    </source>
</evidence>
<keyword evidence="3" id="KW-0446">Lipid-binding</keyword>
<comment type="caution">
    <text evidence="6">The sequence shown here is derived from an EMBL/GenBank/DDBJ whole genome shotgun (WGS) entry which is preliminary data.</text>
</comment>
<dbReference type="GO" id="GO:0008289">
    <property type="term" value="F:lipid binding"/>
    <property type="evidence" value="ECO:0007669"/>
    <property type="project" value="UniProtKB-KW"/>
</dbReference>
<evidence type="ECO:0000256" key="4">
    <source>
        <dbReference type="SAM" id="SignalP"/>
    </source>
</evidence>
<feature type="domain" description="Bifunctional inhibitor/plant lipid transfer protein/seed storage helical" evidence="5">
    <location>
        <begin position="34"/>
        <end position="92"/>
    </location>
</feature>
<feature type="signal peptide" evidence="4">
    <location>
        <begin position="1"/>
        <end position="26"/>
    </location>
</feature>
<evidence type="ECO:0000256" key="3">
    <source>
        <dbReference type="ARBA" id="ARBA00023121"/>
    </source>
</evidence>
<keyword evidence="2" id="KW-0813">Transport</keyword>
<dbReference type="PANTHER" id="PTHR33214">
    <property type="entry name" value="BIFUNCTIONAL INHIBITOR/LIPID-TRANSFER PROTEIN/SEED STORAGE 2S ALBUMIN SUPERFAMILY PROTEIN"/>
    <property type="match status" value="1"/>
</dbReference>
<dbReference type="OrthoDB" id="665742at2759"/>
<keyword evidence="4" id="KW-0732">Signal</keyword>
<keyword evidence="7" id="KW-1185">Reference proteome</keyword>
<dbReference type="AlphaFoldDB" id="A0A843WDN5"/>
<dbReference type="GO" id="GO:0006869">
    <property type="term" value="P:lipid transport"/>
    <property type="evidence" value="ECO:0007669"/>
    <property type="project" value="InterPro"/>
</dbReference>
<evidence type="ECO:0000259" key="5">
    <source>
        <dbReference type="Pfam" id="PF00234"/>
    </source>
</evidence>
<dbReference type="InterPro" id="IPR036312">
    <property type="entry name" value="Bifun_inhib/LTP/seed_sf"/>
</dbReference>
<sequence length="92" mass="9913">MTRRCCFAAAGFLLLVLLAVFHGAAAMACDKSMLLPCETATRTGPTAECCARLLQLQPCFCDLLKDPIVRRSIGTPEAKKVLEICGVVIPRC</sequence>
<evidence type="ECO:0000256" key="2">
    <source>
        <dbReference type="ARBA" id="ARBA00022448"/>
    </source>
</evidence>
<dbReference type="InterPro" id="IPR016140">
    <property type="entry name" value="Bifunc_inhib/LTP/seed_store"/>
</dbReference>
<gene>
    <name evidence="6" type="ORF">Taro_035595</name>
</gene>
<evidence type="ECO:0000313" key="6">
    <source>
        <dbReference type="EMBL" id="MQM02815.1"/>
    </source>
</evidence>
<dbReference type="Gene3D" id="1.10.110.10">
    <property type="entry name" value="Plant lipid-transfer and hydrophobic proteins"/>
    <property type="match status" value="1"/>
</dbReference>
<dbReference type="EMBL" id="NMUH01002923">
    <property type="protein sequence ID" value="MQM02815.1"/>
    <property type="molecule type" value="Genomic_DNA"/>
</dbReference>
<dbReference type="PANTHER" id="PTHR33214:SF69">
    <property type="entry name" value="BIFUNCTIONAL INHIBITOR_LIPID-TRANSFER PROTEIN_SEED STORAGE 2S ALBUMIN SUPERFAMILY PROTEIN"/>
    <property type="match status" value="1"/>
</dbReference>
<protein>
    <recommendedName>
        <fullName evidence="5">Bifunctional inhibitor/plant lipid transfer protein/seed storage helical domain-containing protein</fullName>
    </recommendedName>
</protein>
<accession>A0A843WDN5</accession>
<dbReference type="Pfam" id="PF00234">
    <property type="entry name" value="Tryp_alpha_amyl"/>
    <property type="match status" value="1"/>
</dbReference>
<dbReference type="Proteomes" id="UP000652761">
    <property type="component" value="Unassembled WGS sequence"/>
</dbReference>
<name>A0A843WDN5_COLES</name>
<proteinExistence type="inferred from homology"/>
<dbReference type="InterPro" id="IPR033872">
    <property type="entry name" value="nsLTP2"/>
</dbReference>
<comment type="similarity">
    <text evidence="1">Belongs to the plant LTP family. B11E subfamily.</text>
</comment>
<reference evidence="6" key="1">
    <citation type="submission" date="2017-07" db="EMBL/GenBank/DDBJ databases">
        <title>Taro Niue Genome Assembly and Annotation.</title>
        <authorList>
            <person name="Atibalentja N."/>
            <person name="Keating K."/>
            <person name="Fields C.J."/>
        </authorList>
    </citation>
    <scope>NUCLEOTIDE SEQUENCE</scope>
    <source>
        <strain evidence="6">Niue_2</strain>
        <tissue evidence="6">Leaf</tissue>
    </source>
</reference>
<organism evidence="6 7">
    <name type="scientific">Colocasia esculenta</name>
    <name type="common">Wild taro</name>
    <name type="synonym">Arum esculentum</name>
    <dbReference type="NCBI Taxonomy" id="4460"/>
    <lineage>
        <taxon>Eukaryota</taxon>
        <taxon>Viridiplantae</taxon>
        <taxon>Streptophyta</taxon>
        <taxon>Embryophyta</taxon>
        <taxon>Tracheophyta</taxon>
        <taxon>Spermatophyta</taxon>
        <taxon>Magnoliopsida</taxon>
        <taxon>Liliopsida</taxon>
        <taxon>Araceae</taxon>
        <taxon>Aroideae</taxon>
        <taxon>Colocasieae</taxon>
        <taxon>Colocasia</taxon>
    </lineage>
</organism>
<evidence type="ECO:0000256" key="1">
    <source>
        <dbReference type="ARBA" id="ARBA00009707"/>
    </source>
</evidence>
<dbReference type="PROSITE" id="PS51257">
    <property type="entry name" value="PROKAR_LIPOPROTEIN"/>
    <property type="match status" value="1"/>
</dbReference>
<dbReference type="SUPFAM" id="SSF47699">
    <property type="entry name" value="Bifunctional inhibitor/lipid-transfer protein/seed storage 2S albumin"/>
    <property type="match status" value="1"/>
</dbReference>
<feature type="chain" id="PRO_5032512803" description="Bifunctional inhibitor/plant lipid transfer protein/seed storage helical domain-containing protein" evidence="4">
    <location>
        <begin position="27"/>
        <end position="92"/>
    </location>
</feature>